<dbReference type="FunFam" id="1.10.10.10:FF:000001">
    <property type="entry name" value="LysR family transcriptional regulator"/>
    <property type="match status" value="1"/>
</dbReference>
<dbReference type="SUPFAM" id="SSF53850">
    <property type="entry name" value="Periplasmic binding protein-like II"/>
    <property type="match status" value="1"/>
</dbReference>
<keyword evidence="4" id="KW-0804">Transcription</keyword>
<accession>A0A840QMK6</accession>
<dbReference type="PANTHER" id="PTHR30126">
    <property type="entry name" value="HTH-TYPE TRANSCRIPTIONAL REGULATOR"/>
    <property type="match status" value="1"/>
</dbReference>
<dbReference type="GO" id="GO:0003700">
    <property type="term" value="F:DNA-binding transcription factor activity"/>
    <property type="evidence" value="ECO:0007669"/>
    <property type="project" value="InterPro"/>
</dbReference>
<dbReference type="AlphaFoldDB" id="A0A840QMK6"/>
<keyword evidence="3 6" id="KW-0238">DNA-binding</keyword>
<keyword evidence="7" id="KW-1185">Reference proteome</keyword>
<dbReference type="PRINTS" id="PR00039">
    <property type="entry name" value="HTHLYSR"/>
</dbReference>
<dbReference type="InterPro" id="IPR036388">
    <property type="entry name" value="WH-like_DNA-bd_sf"/>
</dbReference>
<comment type="caution">
    <text evidence="6">The sequence shown here is derived from an EMBL/GenBank/DDBJ whole genome shotgun (WGS) entry which is preliminary data.</text>
</comment>
<reference evidence="6 7" key="1">
    <citation type="submission" date="2020-08" db="EMBL/GenBank/DDBJ databases">
        <title>Genomic Encyclopedia of Type Strains, Phase IV (KMG-IV): sequencing the most valuable type-strain genomes for metagenomic binning, comparative biology and taxonomic classification.</title>
        <authorList>
            <person name="Goeker M."/>
        </authorList>
    </citation>
    <scope>NUCLEOTIDE SEQUENCE [LARGE SCALE GENOMIC DNA]</scope>
    <source>
        <strain evidence="6 7">DSM 24696</strain>
    </source>
</reference>
<dbReference type="Gene3D" id="1.10.10.10">
    <property type="entry name" value="Winged helix-like DNA-binding domain superfamily/Winged helix DNA-binding domain"/>
    <property type="match status" value="1"/>
</dbReference>
<dbReference type="Pfam" id="PF00126">
    <property type="entry name" value="HTH_1"/>
    <property type="match status" value="1"/>
</dbReference>
<dbReference type="InterPro" id="IPR047788">
    <property type="entry name" value="LysR-like_Sec_metab"/>
</dbReference>
<evidence type="ECO:0000313" key="6">
    <source>
        <dbReference type="EMBL" id="MBB5172586.1"/>
    </source>
</evidence>
<evidence type="ECO:0000256" key="4">
    <source>
        <dbReference type="ARBA" id="ARBA00023163"/>
    </source>
</evidence>
<dbReference type="InterPro" id="IPR000847">
    <property type="entry name" value="LysR_HTH_N"/>
</dbReference>
<proteinExistence type="inferred from homology"/>
<evidence type="ECO:0000256" key="1">
    <source>
        <dbReference type="ARBA" id="ARBA00009437"/>
    </source>
</evidence>
<dbReference type="InterPro" id="IPR005119">
    <property type="entry name" value="LysR_subst-bd"/>
</dbReference>
<evidence type="ECO:0000313" key="7">
    <source>
        <dbReference type="Proteomes" id="UP000551878"/>
    </source>
</evidence>
<name>A0A840QMK6_9BACI</name>
<dbReference type="NCBIfam" id="NF040786">
    <property type="entry name" value="LysR_Sec_metab"/>
    <property type="match status" value="1"/>
</dbReference>
<dbReference type="InterPro" id="IPR036390">
    <property type="entry name" value="WH_DNA-bd_sf"/>
</dbReference>
<dbReference type="RefSeq" id="WP_184663034.1">
    <property type="nucleotide sequence ID" value="NZ_JACHHB010000002.1"/>
</dbReference>
<dbReference type="Pfam" id="PF03466">
    <property type="entry name" value="LysR_substrate"/>
    <property type="match status" value="1"/>
</dbReference>
<dbReference type="Gene3D" id="3.40.190.290">
    <property type="match status" value="1"/>
</dbReference>
<keyword evidence="2" id="KW-0805">Transcription regulation</keyword>
<organism evidence="6 7">
    <name type="scientific">Texcoconibacillus texcoconensis</name>
    <dbReference type="NCBI Taxonomy" id="1095777"/>
    <lineage>
        <taxon>Bacteria</taxon>
        <taxon>Bacillati</taxon>
        <taxon>Bacillota</taxon>
        <taxon>Bacilli</taxon>
        <taxon>Bacillales</taxon>
        <taxon>Bacillaceae</taxon>
        <taxon>Texcoconibacillus</taxon>
    </lineage>
</organism>
<protein>
    <submittedName>
        <fullName evidence="6">DNA-binding transcriptional LysR family regulator</fullName>
    </submittedName>
</protein>
<sequence>MNHEHLKTFVTVANHKSFSEAARILFLSQPTITSQIKSLERSLNTSLFNRTSKYVEMTPAAKILYSYAQEILDLQVKAQNEIDELLEDLHGKLIVASSLTIGEHLLPMFLYDFKKKYPKVDLSTDITNSQHIVDMVKSDELEIGLIEAALDDPLLHVVPFMSDELVLVAYRDFFSSDRQEVKLTELRSLPIVLRERGSGTRTVAHQHLGEHDVHPDSLNVVLELGSTESVKTAVEAGLGVSILSKSAIRKELDAGLFKTYPIENVELKRSFYVVYKKKKTLSLISQKFTSLILEKND</sequence>
<feature type="domain" description="HTH lysR-type" evidence="5">
    <location>
        <begin position="1"/>
        <end position="58"/>
    </location>
</feature>
<dbReference type="PROSITE" id="PS50931">
    <property type="entry name" value="HTH_LYSR"/>
    <property type="match status" value="1"/>
</dbReference>
<gene>
    <name evidence="6" type="ORF">HNQ41_000730</name>
</gene>
<evidence type="ECO:0000256" key="3">
    <source>
        <dbReference type="ARBA" id="ARBA00023125"/>
    </source>
</evidence>
<evidence type="ECO:0000256" key="2">
    <source>
        <dbReference type="ARBA" id="ARBA00023015"/>
    </source>
</evidence>
<evidence type="ECO:0000259" key="5">
    <source>
        <dbReference type="PROSITE" id="PS50931"/>
    </source>
</evidence>
<dbReference type="Proteomes" id="UP000551878">
    <property type="component" value="Unassembled WGS sequence"/>
</dbReference>
<comment type="similarity">
    <text evidence="1">Belongs to the LysR transcriptional regulatory family.</text>
</comment>
<dbReference type="EMBL" id="JACHHB010000002">
    <property type="protein sequence ID" value="MBB5172586.1"/>
    <property type="molecule type" value="Genomic_DNA"/>
</dbReference>
<dbReference type="CDD" id="cd08420">
    <property type="entry name" value="PBP2_CysL_like"/>
    <property type="match status" value="1"/>
</dbReference>
<dbReference type="PANTHER" id="PTHR30126:SF64">
    <property type="entry name" value="HTH-TYPE TRANSCRIPTIONAL REGULATOR CITR"/>
    <property type="match status" value="1"/>
</dbReference>
<dbReference type="SUPFAM" id="SSF46785">
    <property type="entry name" value="Winged helix' DNA-binding domain"/>
    <property type="match status" value="1"/>
</dbReference>
<dbReference type="GO" id="GO:0000976">
    <property type="term" value="F:transcription cis-regulatory region binding"/>
    <property type="evidence" value="ECO:0007669"/>
    <property type="project" value="TreeGrafter"/>
</dbReference>